<dbReference type="AlphaFoldDB" id="A0A820WN71"/>
<feature type="compositionally biased region" description="Basic and acidic residues" evidence="1">
    <location>
        <begin position="9"/>
        <end position="35"/>
    </location>
</feature>
<organism evidence="2 3">
    <name type="scientific">Rotaria magnacalcarata</name>
    <dbReference type="NCBI Taxonomy" id="392030"/>
    <lineage>
        <taxon>Eukaryota</taxon>
        <taxon>Metazoa</taxon>
        <taxon>Spiralia</taxon>
        <taxon>Gnathifera</taxon>
        <taxon>Rotifera</taxon>
        <taxon>Eurotatoria</taxon>
        <taxon>Bdelloidea</taxon>
        <taxon>Philodinida</taxon>
        <taxon>Philodinidae</taxon>
        <taxon>Rotaria</taxon>
    </lineage>
</organism>
<protein>
    <submittedName>
        <fullName evidence="2">Uncharacterized protein</fullName>
    </submittedName>
</protein>
<comment type="caution">
    <text evidence="2">The sequence shown here is derived from an EMBL/GenBank/DDBJ whole genome shotgun (WGS) entry which is preliminary data.</text>
</comment>
<proteinExistence type="predicted"/>
<dbReference type="EMBL" id="CAJOBG010055720">
    <property type="protein sequence ID" value="CAF4517099.1"/>
    <property type="molecule type" value="Genomic_DNA"/>
</dbReference>
<evidence type="ECO:0000256" key="1">
    <source>
        <dbReference type="SAM" id="MobiDB-lite"/>
    </source>
</evidence>
<gene>
    <name evidence="2" type="ORF">OVN521_LOCUS41640</name>
</gene>
<sequence length="130" mass="14409">MSGESVSTDDNRSRSLLRQVREKFGGNRQRVERRAGSSSAALINTQRISAEHVETSNNQTKLHVDSTAPVSFSHHLSLLVNVKSRFRKTRKTSTALSSPGNDDRKALSLPPINSDSVSYLELKNLYVTIV</sequence>
<evidence type="ECO:0000313" key="3">
    <source>
        <dbReference type="Proteomes" id="UP000663866"/>
    </source>
</evidence>
<accession>A0A820WN71</accession>
<evidence type="ECO:0000313" key="2">
    <source>
        <dbReference type="EMBL" id="CAF4517099.1"/>
    </source>
</evidence>
<feature type="region of interest" description="Disordered" evidence="1">
    <location>
        <begin position="1"/>
        <end position="39"/>
    </location>
</feature>
<dbReference type="Proteomes" id="UP000663866">
    <property type="component" value="Unassembled WGS sequence"/>
</dbReference>
<reference evidence="2" key="1">
    <citation type="submission" date="2021-02" db="EMBL/GenBank/DDBJ databases">
        <authorList>
            <person name="Nowell W R."/>
        </authorList>
    </citation>
    <scope>NUCLEOTIDE SEQUENCE</scope>
</reference>
<name>A0A820WN71_9BILA</name>
<keyword evidence="3" id="KW-1185">Reference proteome</keyword>